<comment type="caution">
    <text evidence="5">The sequence shown here is derived from an EMBL/GenBank/DDBJ whole genome shotgun (WGS) entry which is preliminary data.</text>
</comment>
<dbReference type="CDD" id="cd00165">
    <property type="entry name" value="S4"/>
    <property type="match status" value="1"/>
</dbReference>
<dbReference type="EMBL" id="BAABCK010000023">
    <property type="protein sequence ID" value="GAA3725345.1"/>
    <property type="molecule type" value="Genomic_DNA"/>
</dbReference>
<dbReference type="PROSITE" id="PS50889">
    <property type="entry name" value="S4"/>
    <property type="match status" value="1"/>
</dbReference>
<sequence>MPSKSRIDQHVHQHFNLGTLEEVRRIIMAGKVLNNNAPIYKPSEMIDPSKADIRFRNIKPYVSRGGIKLNHAVQYFDISLNDKVMIDVGSSTGGFTDCALQKGIKHVYAVDVGTNQLDYRLRVDDRTTVMEQTNFKDTSAGDFASLPDVISIDVSFTSVVPIIRHITHLFAHDYEIIALIKPQFESYMEERETDGIITSKATHQNVVTRVMDECLSLSLSITGLERSPITGTKGNIEYLLHLKHRKDSVENSVEEKDIQRTIWG</sequence>
<feature type="domain" description="Ribosomal RNA methyltransferase FtsJ" evidence="4">
    <location>
        <begin position="61"/>
        <end position="243"/>
    </location>
</feature>
<evidence type="ECO:0000259" key="4">
    <source>
        <dbReference type="Pfam" id="PF01728"/>
    </source>
</evidence>
<dbReference type="InterPro" id="IPR002877">
    <property type="entry name" value="RNA_MeTrfase_FtsJ_dom"/>
</dbReference>
<dbReference type="RefSeq" id="WP_344702867.1">
    <property type="nucleotide sequence ID" value="NZ_BAABCK010000023.1"/>
</dbReference>
<keyword evidence="5" id="KW-0489">Methyltransferase</keyword>
<organism evidence="5 6">
    <name type="scientific">Salinicoccus jeotgali</name>
    <dbReference type="NCBI Taxonomy" id="381634"/>
    <lineage>
        <taxon>Bacteria</taxon>
        <taxon>Bacillati</taxon>
        <taxon>Bacillota</taxon>
        <taxon>Bacilli</taxon>
        <taxon>Bacillales</taxon>
        <taxon>Staphylococcaceae</taxon>
        <taxon>Salinicoccus</taxon>
    </lineage>
</organism>
<proteinExistence type="inferred from homology"/>
<comment type="similarity">
    <text evidence="2">Belongs to the TlyA family.</text>
</comment>
<protein>
    <submittedName>
        <fullName evidence="5">TlyA family RNA methyltransferase</fullName>
    </submittedName>
</protein>
<dbReference type="PANTHER" id="PTHR32319:SF0">
    <property type="entry name" value="BACTERIAL HEMOLYSIN-LIKE PROTEIN"/>
    <property type="match status" value="1"/>
</dbReference>
<gene>
    <name evidence="5" type="ORF">GCM10022378_14030</name>
</gene>
<dbReference type="GO" id="GO:0032259">
    <property type="term" value="P:methylation"/>
    <property type="evidence" value="ECO:0007669"/>
    <property type="project" value="UniProtKB-KW"/>
</dbReference>
<dbReference type="NCBIfam" id="TIGR00478">
    <property type="entry name" value="tly"/>
    <property type="match status" value="1"/>
</dbReference>
<dbReference type="InterPro" id="IPR029063">
    <property type="entry name" value="SAM-dependent_MTases_sf"/>
</dbReference>
<dbReference type="Pfam" id="PF01728">
    <property type="entry name" value="FtsJ"/>
    <property type="match status" value="1"/>
</dbReference>
<dbReference type="InterPro" id="IPR036986">
    <property type="entry name" value="S4_RNA-bd_sf"/>
</dbReference>
<keyword evidence="5" id="KW-0808">Transferase</keyword>
<dbReference type="Proteomes" id="UP001500920">
    <property type="component" value="Unassembled WGS sequence"/>
</dbReference>
<reference evidence="6" key="1">
    <citation type="journal article" date="2019" name="Int. J. Syst. Evol. Microbiol.">
        <title>The Global Catalogue of Microorganisms (GCM) 10K type strain sequencing project: providing services to taxonomists for standard genome sequencing and annotation.</title>
        <authorList>
            <consortium name="The Broad Institute Genomics Platform"/>
            <consortium name="The Broad Institute Genome Sequencing Center for Infectious Disease"/>
            <person name="Wu L."/>
            <person name="Ma J."/>
        </authorList>
    </citation>
    <scope>NUCLEOTIDE SEQUENCE [LARGE SCALE GENOMIC DNA]</scope>
    <source>
        <strain evidence="6">JCM 16981</strain>
    </source>
</reference>
<dbReference type="InterPro" id="IPR004538">
    <property type="entry name" value="Hemolysin_A/TlyA"/>
</dbReference>
<evidence type="ECO:0000256" key="3">
    <source>
        <dbReference type="PROSITE-ProRule" id="PRU00182"/>
    </source>
</evidence>
<evidence type="ECO:0000313" key="5">
    <source>
        <dbReference type="EMBL" id="GAA3725345.1"/>
    </source>
</evidence>
<dbReference type="GO" id="GO:0008168">
    <property type="term" value="F:methyltransferase activity"/>
    <property type="evidence" value="ECO:0007669"/>
    <property type="project" value="UniProtKB-KW"/>
</dbReference>
<dbReference type="SUPFAM" id="SSF53335">
    <property type="entry name" value="S-adenosyl-L-methionine-dependent methyltransferases"/>
    <property type="match status" value="1"/>
</dbReference>
<dbReference type="PANTHER" id="PTHR32319">
    <property type="entry name" value="BACTERIAL HEMOLYSIN-LIKE PROTEIN"/>
    <property type="match status" value="1"/>
</dbReference>
<evidence type="ECO:0000313" key="6">
    <source>
        <dbReference type="Proteomes" id="UP001500920"/>
    </source>
</evidence>
<accession>A0ABP7EW19</accession>
<name>A0ABP7EW19_9STAP</name>
<keyword evidence="6" id="KW-1185">Reference proteome</keyword>
<evidence type="ECO:0000256" key="2">
    <source>
        <dbReference type="ARBA" id="ARBA00029460"/>
    </source>
</evidence>
<dbReference type="InterPro" id="IPR047048">
    <property type="entry name" value="TlyA"/>
</dbReference>
<dbReference type="Gene3D" id="3.40.50.150">
    <property type="entry name" value="Vaccinia Virus protein VP39"/>
    <property type="match status" value="1"/>
</dbReference>
<evidence type="ECO:0000256" key="1">
    <source>
        <dbReference type="ARBA" id="ARBA00022884"/>
    </source>
</evidence>
<dbReference type="Gene3D" id="3.10.290.10">
    <property type="entry name" value="RNA-binding S4 domain"/>
    <property type="match status" value="1"/>
</dbReference>
<dbReference type="PIRSF" id="PIRSF005578">
    <property type="entry name" value="TlyA"/>
    <property type="match status" value="1"/>
</dbReference>
<keyword evidence="1 3" id="KW-0694">RNA-binding</keyword>